<feature type="domain" description="DUF6431" evidence="1">
    <location>
        <begin position="46"/>
        <end position="103"/>
    </location>
</feature>
<evidence type="ECO:0000313" key="3">
    <source>
        <dbReference type="EMBL" id="AMK55267.1"/>
    </source>
</evidence>
<accession>A0A140DTW8</accession>
<sequence>MIAVKFCRSLSNDMIMVPGNHPEINSSFQNGYQKTCNRFFAGTRKCPDCHDGKLYRHGSYLRSFESPVNGVRDEVLIQRAKCSICGKTHALIPAELVPFSRVPLLAQFLIAVMAGLFKGPDRTLRQAECELARYALPPVVIRYISKHIAQYWSDFLSLFLDATLEELCLLAWKDRNKQLFQMSRYEIAQSFPPFHTAFMTHPVSSAMMTS</sequence>
<dbReference type="Pfam" id="PF20020">
    <property type="entry name" value="DUF6431"/>
    <property type="match status" value="1"/>
</dbReference>
<evidence type="ECO:0000313" key="4">
    <source>
        <dbReference type="Proteomes" id="UP000069771"/>
    </source>
</evidence>
<dbReference type="RefSeq" id="WP_145907509.1">
    <property type="nucleotide sequence ID" value="NZ_CP011391.1"/>
</dbReference>
<evidence type="ECO:0000259" key="1">
    <source>
        <dbReference type="Pfam" id="PF20020"/>
    </source>
</evidence>
<name>A0A140DTW8_9FIRM</name>
<dbReference type="EMBL" id="CP011391">
    <property type="protein sequence ID" value="AMK55267.1"/>
    <property type="molecule type" value="Genomic_DNA"/>
</dbReference>
<dbReference type="KEGG" id="fro:AALO17_21330"/>
<dbReference type="AlphaFoldDB" id="A0A140DTW8"/>
<keyword evidence="4" id="KW-1185">Reference proteome</keyword>
<dbReference type="Proteomes" id="UP000069771">
    <property type="component" value="Chromosome"/>
</dbReference>
<dbReference type="InterPro" id="IPR045536">
    <property type="entry name" value="DUF6431"/>
</dbReference>
<dbReference type="GeneID" id="78479285"/>
<evidence type="ECO:0000313" key="2">
    <source>
        <dbReference type="EMBL" id="AMK54095.1"/>
    </source>
</evidence>
<dbReference type="KEGG" id="fro:AALO17_09610"/>
<organism evidence="2 4">
    <name type="scientific">Faecalibaculum rodentium</name>
    <dbReference type="NCBI Taxonomy" id="1702221"/>
    <lineage>
        <taxon>Bacteria</taxon>
        <taxon>Bacillati</taxon>
        <taxon>Bacillota</taxon>
        <taxon>Erysipelotrichia</taxon>
        <taxon>Erysipelotrichales</taxon>
        <taxon>Erysipelotrichaceae</taxon>
        <taxon>Faecalibaculum</taxon>
    </lineage>
</organism>
<proteinExistence type="predicted"/>
<reference evidence="2 4" key="1">
    <citation type="journal article" date="2016" name="Gut Pathog.">
        <title>Whole genome sequencing of "Faecalibaculum rodentium" ALO17, isolated from C57BL/6J laboratory mouse feces.</title>
        <authorList>
            <person name="Lim S."/>
            <person name="Chang D.H."/>
            <person name="Ahn S."/>
            <person name="Kim B.C."/>
        </authorList>
    </citation>
    <scope>NUCLEOTIDE SEQUENCE [LARGE SCALE GENOMIC DNA]</scope>
    <source>
        <strain evidence="2 4">Alo17</strain>
    </source>
</reference>
<protein>
    <recommendedName>
        <fullName evidence="1">DUF6431 domain-containing protein</fullName>
    </recommendedName>
</protein>
<dbReference type="EMBL" id="CP011391">
    <property type="protein sequence ID" value="AMK54095.1"/>
    <property type="molecule type" value="Genomic_DNA"/>
</dbReference>
<gene>
    <name evidence="2" type="ORF">AALO17_09610</name>
    <name evidence="3" type="ORF">AALO17_21330</name>
</gene>